<dbReference type="Pfam" id="PF08668">
    <property type="entry name" value="HDOD"/>
    <property type="match status" value="1"/>
</dbReference>
<sequence>MTPPSLSEMIGRIHGLPVMPAVALEVLDSMAGADTDIKDLARRITQDQAIAARVLRVANSPLYGLQMRVASIHDAIVVLGFSAVRSLVLAAAIVTSLPAGRCPGFNQERFWRHVLGTAVAAQALAKPLKRSPEPLFIAGLLHDIGRLVMVALYPEHYTRVLDQVGEQDCCLRDAEQTVFGFDHAAVGAALAGRWNFPADIVDALAWHHEPERGTPDGMAAVIHYADAISQALDLDGAENGQMPRLHQKTIDGLGLDWQKLTEVLADTEARFNSYQLMLG</sequence>
<dbReference type="AlphaFoldDB" id="A0A6C2CR52"/>
<comment type="caution">
    <text evidence="2">The sequence shown here is derived from an EMBL/GenBank/DDBJ whole genome shotgun (WGS) entry which is preliminary data.</text>
</comment>
<dbReference type="Proteomes" id="UP000389128">
    <property type="component" value="Unassembled WGS sequence"/>
</dbReference>
<gene>
    <name evidence="2" type="ORF">ETQ85_12205</name>
</gene>
<dbReference type="InterPro" id="IPR006675">
    <property type="entry name" value="HDIG_dom"/>
</dbReference>
<dbReference type="SMART" id="SM00471">
    <property type="entry name" value="HDc"/>
    <property type="match status" value="1"/>
</dbReference>
<reference evidence="2 3" key="1">
    <citation type="submission" date="2019-01" db="EMBL/GenBank/DDBJ databases">
        <title>Zoogloea oleivorans genome sequencing and assembly.</title>
        <authorList>
            <person name="Tancsics A."/>
            <person name="Farkas M."/>
            <person name="Kriszt B."/>
            <person name="Maroti G."/>
            <person name="Horvath B."/>
        </authorList>
    </citation>
    <scope>NUCLEOTIDE SEQUENCE [LARGE SCALE GENOMIC DNA]</scope>
    <source>
        <strain evidence="2 3">Buc</strain>
    </source>
</reference>
<protein>
    <submittedName>
        <fullName evidence="2">HDOD domain-containing protein</fullName>
    </submittedName>
</protein>
<dbReference type="PANTHER" id="PTHR33525">
    <property type="match status" value="1"/>
</dbReference>
<evidence type="ECO:0000259" key="1">
    <source>
        <dbReference type="PROSITE" id="PS51833"/>
    </source>
</evidence>
<dbReference type="Gene3D" id="1.10.3210.10">
    <property type="entry name" value="Hypothetical protein af1432"/>
    <property type="match status" value="1"/>
</dbReference>
<dbReference type="RefSeq" id="WP_148579345.1">
    <property type="nucleotide sequence ID" value="NZ_JAVEUW010000154.1"/>
</dbReference>
<dbReference type="InterPro" id="IPR052340">
    <property type="entry name" value="RNase_Y/CdgJ"/>
</dbReference>
<dbReference type="InterPro" id="IPR013976">
    <property type="entry name" value="HDOD"/>
</dbReference>
<proteinExistence type="predicted"/>
<name>A0A6C2CR52_9RHOO</name>
<dbReference type="EMBL" id="SDKK01000010">
    <property type="protein sequence ID" value="TYC56607.1"/>
    <property type="molecule type" value="Genomic_DNA"/>
</dbReference>
<dbReference type="NCBIfam" id="TIGR00277">
    <property type="entry name" value="HDIG"/>
    <property type="match status" value="1"/>
</dbReference>
<dbReference type="OrthoDB" id="9770715at2"/>
<keyword evidence="3" id="KW-1185">Reference proteome</keyword>
<dbReference type="PROSITE" id="PS51833">
    <property type="entry name" value="HDOD"/>
    <property type="match status" value="1"/>
</dbReference>
<evidence type="ECO:0000313" key="2">
    <source>
        <dbReference type="EMBL" id="TYC56607.1"/>
    </source>
</evidence>
<dbReference type="InterPro" id="IPR003607">
    <property type="entry name" value="HD/PDEase_dom"/>
</dbReference>
<dbReference type="SUPFAM" id="SSF109604">
    <property type="entry name" value="HD-domain/PDEase-like"/>
    <property type="match status" value="1"/>
</dbReference>
<accession>A0A6C2CR52</accession>
<organism evidence="2 3">
    <name type="scientific">Zoogloea oleivorans</name>
    <dbReference type="NCBI Taxonomy" id="1552750"/>
    <lineage>
        <taxon>Bacteria</taxon>
        <taxon>Pseudomonadati</taxon>
        <taxon>Pseudomonadota</taxon>
        <taxon>Betaproteobacteria</taxon>
        <taxon>Rhodocyclales</taxon>
        <taxon>Zoogloeaceae</taxon>
        <taxon>Zoogloea</taxon>
    </lineage>
</organism>
<feature type="domain" description="HDOD" evidence="1">
    <location>
        <begin position="16"/>
        <end position="210"/>
    </location>
</feature>
<dbReference type="PANTHER" id="PTHR33525:SF3">
    <property type="entry name" value="RIBONUCLEASE Y"/>
    <property type="match status" value="1"/>
</dbReference>
<dbReference type="CDD" id="cd00077">
    <property type="entry name" value="HDc"/>
    <property type="match status" value="1"/>
</dbReference>
<evidence type="ECO:0000313" key="3">
    <source>
        <dbReference type="Proteomes" id="UP000389128"/>
    </source>
</evidence>